<evidence type="ECO:0000313" key="2">
    <source>
        <dbReference type="Proteomes" id="UP000657200"/>
    </source>
</evidence>
<keyword evidence="2" id="KW-1185">Reference proteome</keyword>
<dbReference type="Proteomes" id="UP000657200">
    <property type="component" value="Unassembled WGS sequence"/>
</dbReference>
<evidence type="ECO:0000313" key="1">
    <source>
        <dbReference type="EMBL" id="NHO40495.1"/>
    </source>
</evidence>
<dbReference type="EMBL" id="WOTE01000014">
    <property type="protein sequence ID" value="NHO40495.1"/>
    <property type="molecule type" value="Genomic_DNA"/>
</dbReference>
<sequence length="158" mass="18364">MIKPGKYWSLASLALLRLSESDLRALHSIVSEMSPGSFVELVRDIEDEIDNSLALTVNRSIDHSSFSSNMHDIYHDLDQMRKKELRIPVQMFADMLAENLLKLSPKNVNRVPLFDSRRGFQAWITKLVTIFSVQEVFHAAMRIKHEHEKTTKSDWRLR</sequence>
<accession>A0ABX0KLF1</accession>
<comment type="caution">
    <text evidence="1">The sequence shown here is derived from an EMBL/GenBank/DDBJ whole genome shotgun (WGS) entry which is preliminary data.</text>
</comment>
<dbReference type="RefSeq" id="WP_059022678.1">
    <property type="nucleotide sequence ID" value="NZ_LN609302.1"/>
</dbReference>
<proteinExistence type="predicted"/>
<gene>
    <name evidence="1" type="ORF">GOB80_12600</name>
</gene>
<reference evidence="1 2" key="1">
    <citation type="journal article" date="2020" name="Int. J. Syst. Evol. Microbiol.">
        <title>Novel acetic acid bacteria from cider fermentations: Acetobacter conturbans sp. nov. and Acetobacter fallax sp. nov.</title>
        <authorList>
            <person name="Sombolestani A.S."/>
            <person name="Cleenwerck I."/>
            <person name="Cnockaert M."/>
            <person name="Borremans W."/>
            <person name="Wieme A.D."/>
            <person name="De Vuyst L."/>
            <person name="Vandamme P."/>
        </authorList>
    </citation>
    <scope>NUCLEOTIDE SEQUENCE [LARGE SCALE GENOMIC DNA]</scope>
    <source>
        <strain evidence="1 2">LMG 23848</strain>
    </source>
</reference>
<organism evidence="1 2">
    <name type="scientific">Acetobacter ghanensis</name>
    <dbReference type="NCBI Taxonomy" id="431306"/>
    <lineage>
        <taxon>Bacteria</taxon>
        <taxon>Pseudomonadati</taxon>
        <taxon>Pseudomonadota</taxon>
        <taxon>Alphaproteobacteria</taxon>
        <taxon>Acetobacterales</taxon>
        <taxon>Acetobacteraceae</taxon>
        <taxon>Acetobacter</taxon>
    </lineage>
</organism>
<protein>
    <submittedName>
        <fullName evidence="1">Uncharacterized protein</fullName>
    </submittedName>
</protein>
<name>A0ABX0KLF1_9PROT</name>